<accession>A0A1W1XS07</accession>
<proteinExistence type="predicted"/>
<sequence length="121" mass="13992">MDRGERDRRRQRRFPLKEGVFAAIRPDFLRVGRVVDAGRGGVGLAYASDLGPLEANTVTVDLFTDDTDRMIPKVRCRVVYDRGESPLSQRNIRCRRIGLQFLDLPDHQLRFVHEFLESHRA</sequence>
<protein>
    <submittedName>
        <fullName evidence="2">PilZ domain-containing protein</fullName>
    </submittedName>
</protein>
<dbReference type="Proteomes" id="UP000192783">
    <property type="component" value="Unassembled WGS sequence"/>
</dbReference>
<name>A0A1W1XS07_9BACT</name>
<organism evidence="2 3">
    <name type="scientific">Desulfacinum hydrothermale DSM 13146</name>
    <dbReference type="NCBI Taxonomy" id="1121390"/>
    <lineage>
        <taxon>Bacteria</taxon>
        <taxon>Pseudomonadati</taxon>
        <taxon>Thermodesulfobacteriota</taxon>
        <taxon>Syntrophobacteria</taxon>
        <taxon>Syntrophobacterales</taxon>
        <taxon>Syntrophobacteraceae</taxon>
        <taxon>Desulfacinum</taxon>
    </lineage>
</organism>
<dbReference type="SUPFAM" id="SSF141371">
    <property type="entry name" value="PilZ domain-like"/>
    <property type="match status" value="1"/>
</dbReference>
<evidence type="ECO:0000259" key="1">
    <source>
        <dbReference type="Pfam" id="PF07238"/>
    </source>
</evidence>
<dbReference type="AlphaFoldDB" id="A0A1W1XS07"/>
<keyword evidence="3" id="KW-1185">Reference proteome</keyword>
<feature type="domain" description="PilZ" evidence="1">
    <location>
        <begin position="7"/>
        <end position="116"/>
    </location>
</feature>
<dbReference type="STRING" id="1121390.SAMN02746041_02751"/>
<dbReference type="RefSeq" id="WP_084058676.1">
    <property type="nucleotide sequence ID" value="NZ_FWXF01000018.1"/>
</dbReference>
<dbReference type="EMBL" id="FWXF01000018">
    <property type="protein sequence ID" value="SMC26760.1"/>
    <property type="molecule type" value="Genomic_DNA"/>
</dbReference>
<dbReference type="InterPro" id="IPR009875">
    <property type="entry name" value="PilZ_domain"/>
</dbReference>
<evidence type="ECO:0000313" key="2">
    <source>
        <dbReference type="EMBL" id="SMC26760.1"/>
    </source>
</evidence>
<dbReference type="Pfam" id="PF07238">
    <property type="entry name" value="PilZ"/>
    <property type="match status" value="1"/>
</dbReference>
<evidence type="ECO:0000313" key="3">
    <source>
        <dbReference type="Proteomes" id="UP000192783"/>
    </source>
</evidence>
<dbReference type="GO" id="GO:0035438">
    <property type="term" value="F:cyclic-di-GMP binding"/>
    <property type="evidence" value="ECO:0007669"/>
    <property type="project" value="InterPro"/>
</dbReference>
<reference evidence="2 3" key="1">
    <citation type="submission" date="2017-04" db="EMBL/GenBank/DDBJ databases">
        <authorList>
            <person name="Afonso C.L."/>
            <person name="Miller P.J."/>
            <person name="Scott M.A."/>
            <person name="Spackman E."/>
            <person name="Goraichik I."/>
            <person name="Dimitrov K.M."/>
            <person name="Suarez D.L."/>
            <person name="Swayne D.E."/>
        </authorList>
    </citation>
    <scope>NUCLEOTIDE SEQUENCE [LARGE SCALE GENOMIC DNA]</scope>
    <source>
        <strain evidence="2 3">DSM 13146</strain>
    </source>
</reference>
<gene>
    <name evidence="2" type="ORF">SAMN02746041_02751</name>
</gene>